<dbReference type="AlphaFoldDB" id="A0A381ZID5"/>
<keyword evidence="7" id="KW-0418">Kinase</keyword>
<sequence>MLLAIEGIDGAGKGTLCQSLLAQAKKRGIRSASLSFPRYGETQFSDLVARYLRGEMGIKNQVPARYAALLYGGDRFESRDVLLALIADNDLVILDRYIYSNIAYNVAKLPPAEQAELIAWIEELEFGMFELPRPDLTLLLATPTELADRQVGKKEKRSYTEQTRDIHEADRDYLSRVSEVYGKLAETGGDSWSTINPLDDLGVLRRPEDIAMMAWQHSALAAIG</sequence>
<evidence type="ECO:0000256" key="1">
    <source>
        <dbReference type="ARBA" id="ARBA00004992"/>
    </source>
</evidence>
<proteinExistence type="inferred from homology"/>
<dbReference type="GO" id="GO:0006227">
    <property type="term" value="P:dUDP biosynthetic process"/>
    <property type="evidence" value="ECO:0007669"/>
    <property type="project" value="TreeGrafter"/>
</dbReference>
<dbReference type="Gene3D" id="3.40.50.300">
    <property type="entry name" value="P-loop containing nucleotide triphosphate hydrolases"/>
    <property type="match status" value="1"/>
</dbReference>
<evidence type="ECO:0000256" key="8">
    <source>
        <dbReference type="ARBA" id="ARBA00022840"/>
    </source>
</evidence>
<dbReference type="InterPro" id="IPR039430">
    <property type="entry name" value="Thymidylate_kin-like_dom"/>
</dbReference>
<dbReference type="InterPro" id="IPR018095">
    <property type="entry name" value="Thymidylate_kin_CS"/>
</dbReference>
<dbReference type="EMBL" id="UINC01021474">
    <property type="protein sequence ID" value="SVA89088.1"/>
    <property type="molecule type" value="Genomic_DNA"/>
</dbReference>
<dbReference type="PANTHER" id="PTHR10344:SF1">
    <property type="entry name" value="THYMIDYLATE KINASE"/>
    <property type="match status" value="1"/>
</dbReference>
<evidence type="ECO:0000256" key="6">
    <source>
        <dbReference type="ARBA" id="ARBA00022741"/>
    </source>
</evidence>
<reference evidence="10" key="1">
    <citation type="submission" date="2018-05" db="EMBL/GenBank/DDBJ databases">
        <authorList>
            <person name="Lanie J.A."/>
            <person name="Ng W.-L."/>
            <person name="Kazmierczak K.M."/>
            <person name="Andrzejewski T.M."/>
            <person name="Davidsen T.M."/>
            <person name="Wayne K.J."/>
            <person name="Tettelin H."/>
            <person name="Glass J.I."/>
            <person name="Rusch D."/>
            <person name="Podicherti R."/>
            <person name="Tsui H.-C.T."/>
            <person name="Winkler M.E."/>
        </authorList>
    </citation>
    <scope>NUCLEOTIDE SEQUENCE</scope>
</reference>
<organism evidence="10">
    <name type="scientific">marine metagenome</name>
    <dbReference type="NCBI Taxonomy" id="408172"/>
    <lineage>
        <taxon>unclassified sequences</taxon>
        <taxon>metagenomes</taxon>
        <taxon>ecological metagenomes</taxon>
    </lineage>
</organism>
<dbReference type="GO" id="GO:0005524">
    <property type="term" value="F:ATP binding"/>
    <property type="evidence" value="ECO:0007669"/>
    <property type="project" value="UniProtKB-KW"/>
</dbReference>
<comment type="pathway">
    <text evidence="1">Pyrimidine metabolism; dTTP biosynthesis.</text>
</comment>
<dbReference type="InterPro" id="IPR027417">
    <property type="entry name" value="P-loop_NTPase"/>
</dbReference>
<dbReference type="Pfam" id="PF02223">
    <property type="entry name" value="Thymidylate_kin"/>
    <property type="match status" value="1"/>
</dbReference>
<dbReference type="GO" id="GO:0004798">
    <property type="term" value="F:dTMP kinase activity"/>
    <property type="evidence" value="ECO:0007669"/>
    <property type="project" value="UniProtKB-EC"/>
</dbReference>
<dbReference type="GO" id="GO:0006233">
    <property type="term" value="P:dTDP biosynthetic process"/>
    <property type="evidence" value="ECO:0007669"/>
    <property type="project" value="InterPro"/>
</dbReference>
<keyword evidence="8" id="KW-0067">ATP-binding</keyword>
<evidence type="ECO:0000259" key="9">
    <source>
        <dbReference type="Pfam" id="PF02223"/>
    </source>
</evidence>
<keyword evidence="6" id="KW-0547">Nucleotide-binding</keyword>
<evidence type="ECO:0000256" key="3">
    <source>
        <dbReference type="ARBA" id="ARBA00012980"/>
    </source>
</evidence>
<evidence type="ECO:0000313" key="10">
    <source>
        <dbReference type="EMBL" id="SVA89088.1"/>
    </source>
</evidence>
<dbReference type="SUPFAM" id="SSF52540">
    <property type="entry name" value="P-loop containing nucleoside triphosphate hydrolases"/>
    <property type="match status" value="1"/>
</dbReference>
<evidence type="ECO:0000256" key="4">
    <source>
        <dbReference type="ARBA" id="ARBA00022679"/>
    </source>
</evidence>
<feature type="domain" description="Thymidylate kinase-like" evidence="9">
    <location>
        <begin position="5"/>
        <end position="195"/>
    </location>
</feature>
<dbReference type="HAMAP" id="MF_00165">
    <property type="entry name" value="Thymidylate_kinase"/>
    <property type="match status" value="1"/>
</dbReference>
<protein>
    <recommendedName>
        <fullName evidence="3">dTMP kinase</fullName>
        <ecNumber evidence="3">2.7.4.9</ecNumber>
    </recommendedName>
</protein>
<keyword evidence="4" id="KW-0808">Transferase</keyword>
<dbReference type="GO" id="GO:0005737">
    <property type="term" value="C:cytoplasm"/>
    <property type="evidence" value="ECO:0007669"/>
    <property type="project" value="TreeGrafter"/>
</dbReference>
<keyword evidence="5" id="KW-0545">Nucleotide biosynthesis</keyword>
<dbReference type="PROSITE" id="PS01331">
    <property type="entry name" value="THYMIDYLATE_KINASE"/>
    <property type="match status" value="1"/>
</dbReference>
<accession>A0A381ZID5</accession>
<comment type="similarity">
    <text evidence="2">Belongs to the thymidylate kinase family.</text>
</comment>
<name>A0A381ZID5_9ZZZZ</name>
<evidence type="ECO:0000256" key="7">
    <source>
        <dbReference type="ARBA" id="ARBA00022777"/>
    </source>
</evidence>
<dbReference type="GO" id="GO:0006235">
    <property type="term" value="P:dTTP biosynthetic process"/>
    <property type="evidence" value="ECO:0007669"/>
    <property type="project" value="TreeGrafter"/>
</dbReference>
<gene>
    <name evidence="10" type="ORF">METZ01_LOCUS141942</name>
</gene>
<dbReference type="EC" id="2.7.4.9" evidence="3"/>
<dbReference type="PANTHER" id="PTHR10344">
    <property type="entry name" value="THYMIDYLATE KINASE"/>
    <property type="match status" value="1"/>
</dbReference>
<dbReference type="InterPro" id="IPR018094">
    <property type="entry name" value="Thymidylate_kinase"/>
</dbReference>
<dbReference type="CDD" id="cd01672">
    <property type="entry name" value="TMPK"/>
    <property type="match status" value="1"/>
</dbReference>
<evidence type="ECO:0000256" key="5">
    <source>
        <dbReference type="ARBA" id="ARBA00022727"/>
    </source>
</evidence>
<evidence type="ECO:0000256" key="2">
    <source>
        <dbReference type="ARBA" id="ARBA00009776"/>
    </source>
</evidence>